<feature type="transmembrane region" description="Helical" evidence="7">
    <location>
        <begin position="1104"/>
        <end position="1124"/>
    </location>
</feature>
<dbReference type="Gene3D" id="1.20.1250.20">
    <property type="entry name" value="MFS general substrate transporter like domains"/>
    <property type="match status" value="1"/>
</dbReference>
<feature type="region of interest" description="Disordered" evidence="6">
    <location>
        <begin position="71"/>
        <end position="99"/>
    </location>
</feature>
<dbReference type="InterPro" id="IPR018456">
    <property type="entry name" value="PTR2_symporter_CS"/>
</dbReference>
<dbReference type="Proteomes" id="UP000734854">
    <property type="component" value="Unassembled WGS sequence"/>
</dbReference>
<organism evidence="9 10">
    <name type="scientific">Zingiber officinale</name>
    <name type="common">Ginger</name>
    <name type="synonym">Amomum zingiber</name>
    <dbReference type="NCBI Taxonomy" id="94328"/>
    <lineage>
        <taxon>Eukaryota</taxon>
        <taxon>Viridiplantae</taxon>
        <taxon>Streptophyta</taxon>
        <taxon>Embryophyta</taxon>
        <taxon>Tracheophyta</taxon>
        <taxon>Spermatophyta</taxon>
        <taxon>Magnoliopsida</taxon>
        <taxon>Liliopsida</taxon>
        <taxon>Zingiberales</taxon>
        <taxon>Zingiberaceae</taxon>
        <taxon>Zingiber</taxon>
    </lineage>
</organism>
<feature type="transmembrane region" description="Helical" evidence="7">
    <location>
        <begin position="1266"/>
        <end position="1289"/>
    </location>
</feature>
<gene>
    <name evidence="9" type="ORF">ZIOFF_004902</name>
</gene>
<dbReference type="Pfam" id="PF00854">
    <property type="entry name" value="PTR2"/>
    <property type="match status" value="1"/>
</dbReference>
<evidence type="ECO:0000256" key="4">
    <source>
        <dbReference type="ARBA" id="ARBA00022989"/>
    </source>
</evidence>
<dbReference type="GO" id="GO:0006857">
    <property type="term" value="P:oligopeptide transport"/>
    <property type="evidence" value="ECO:0007669"/>
    <property type="project" value="InterPro"/>
</dbReference>
<evidence type="ECO:0000313" key="10">
    <source>
        <dbReference type="Proteomes" id="UP000734854"/>
    </source>
</evidence>
<dbReference type="InterPro" id="IPR013103">
    <property type="entry name" value="RVT_2"/>
</dbReference>
<keyword evidence="3 7" id="KW-0812">Transmembrane</keyword>
<evidence type="ECO:0000256" key="7">
    <source>
        <dbReference type="SAM" id="Phobius"/>
    </source>
</evidence>
<dbReference type="GO" id="GO:0003676">
    <property type="term" value="F:nucleic acid binding"/>
    <property type="evidence" value="ECO:0007669"/>
    <property type="project" value="InterPro"/>
</dbReference>
<evidence type="ECO:0000259" key="8">
    <source>
        <dbReference type="PROSITE" id="PS50994"/>
    </source>
</evidence>
<evidence type="ECO:0000256" key="6">
    <source>
        <dbReference type="SAM" id="MobiDB-lite"/>
    </source>
</evidence>
<dbReference type="PANTHER" id="PTHR11654">
    <property type="entry name" value="OLIGOPEPTIDE TRANSPORTER-RELATED"/>
    <property type="match status" value="1"/>
</dbReference>
<dbReference type="SUPFAM" id="SSF53098">
    <property type="entry name" value="Ribonuclease H-like"/>
    <property type="match status" value="1"/>
</dbReference>
<feature type="transmembrane region" description="Helical" evidence="7">
    <location>
        <begin position="1183"/>
        <end position="1202"/>
    </location>
</feature>
<dbReference type="InterPro" id="IPR001584">
    <property type="entry name" value="Integrase_cat-core"/>
</dbReference>
<feature type="transmembrane region" description="Helical" evidence="7">
    <location>
        <begin position="943"/>
        <end position="969"/>
    </location>
</feature>
<feature type="transmembrane region" description="Helical" evidence="7">
    <location>
        <begin position="1223"/>
        <end position="1246"/>
    </location>
</feature>
<feature type="transmembrane region" description="Helical" evidence="7">
    <location>
        <begin position="770"/>
        <end position="789"/>
    </location>
</feature>
<dbReference type="InterPro" id="IPR057670">
    <property type="entry name" value="SH3_retrovirus"/>
</dbReference>
<keyword evidence="4 7" id="KW-1133">Transmembrane helix</keyword>
<dbReference type="InterPro" id="IPR036259">
    <property type="entry name" value="MFS_trans_sf"/>
</dbReference>
<name>A0A8J5LM79_ZINOF</name>
<dbReference type="InterPro" id="IPR012337">
    <property type="entry name" value="RNaseH-like_sf"/>
</dbReference>
<feature type="domain" description="Integrase catalytic" evidence="8">
    <location>
        <begin position="138"/>
        <end position="202"/>
    </location>
</feature>
<feature type="region of interest" description="Disordered" evidence="6">
    <location>
        <begin position="307"/>
        <end position="346"/>
    </location>
</feature>
<sequence length="1418" mass="155946">MCTMVEAQDTTHNWIGTGVDIQQQQHRIGTEAESTHVGTWTTGVWWLPARKAAANGDGRRRGCYAWRLPVKGGGRDGSEKRHEGKRLPGGVGGQSEEGRRWRPECLSAGGEGKQRTGAVIIDKERSVEGREAPFGSLHTQQNGVVERHNLTVMAMARSLLKGTHMPARFWGEAVRHAVYLLNRLPTKALGERTPFEAWMGRKPHLAHLKVFGCIAYAKNTTLHLKKLDDRSSPMVYLGVEEGCKAHRLFDPRHNKLQVSRDVIFQENSEWTWNAGADKEDLPEFVVVNAFNTDEVIVTADIEAAAEDVTPSSSLATPSSTRASSPSTPSSSTQATTSPESHEGPVRYRSIADIYANTEEIIGIDEEENEVMLMMSEEPTCYQEAATEACWSLKELGFKKCNQEHAVYTRGKREASILVGVYVDDLIVTGRSTEGINKFKQQMMTEFEMSDLGLLSYYLGIEVEQQKSRILLRQSAYAKKILSQFQMADCNATKQPMEPKTQLYKDLEGTPIDATEYRRVIGCLRYLLHTRPDLSYSVGMASRYIEKPTSMHHKVVKQILRYLKGTIYFGLAYTKGPQEISIFGYSDSDLAGDLDGRKSTSGMAFYFNESLVSWNSQKQKTVALSSCEAEFMAATTAACQALWLRSLVSELTGEEPKPVTLFVDNRSAIALMKNPVFHGRSKHIDTKFHFIRECVEKGQIMVEFINTGEQRADALTKALSGVKLAVMRQLLGIPHLLSLCYFSFATCAICRFCANRSGWTMHTANEVLEKVASFGLLANMIIYLTATYHMKPAAAAALLLLWGATSNFLPIFGAFLADSWLGKFRVIAAGSFFSLTGMVLLWLTAMIPGAQPPACSAGSHCLGATSSQLALLLGAFAFMAIGTGGVRPCSLAFGADQFDRRKSQPHANNVRVLQTFFSWYYVSVGVSLVLAATVIIYIQDHAGWPIGLGVPAALMAVSTLFFLLGSAMYIKVKPNKSVLSGLAQVAVVAIKNRNIILPPNSSDSWYHKKKGSKLTVPSKSLRFLNKACVIRIPEKDLNPDGTAADPWRLCTVEQVEVLKAVVRVLPIWSTGIMVAIIISQSFPVLQASTMDRHLGPHFQIPPGSVVVFSIVTLSLWVAIYDRLLVAPLARLTGRPRGLGLKQRMGFGLVLLSIATVVMAITEHIRRRRAIDQGLMDKGIVHMSAMWLIPQYCLMGLAEAFNAIGQIEFYYSEFPRSMTSVGLSLLSLTSGMGSLVGAVIVAVVDRVTETNGGVSWLDRNLNKGRYDYYYWMLAAMSMANVFYFVLCSQIYGEEGKSKPPRPAASSCGGSPPLDCFSDSGDPRRLTPLFAPFPELDSWSKISALRTPMEQIAQPTSTSPDVPPRKLVRQLDFTASVYGGGSTTATLPVALDPSQSQWLPLRPPASLPMSLSSISSISVAT</sequence>
<dbReference type="Pfam" id="PF25597">
    <property type="entry name" value="SH3_retrovirus"/>
    <property type="match status" value="1"/>
</dbReference>
<dbReference type="SUPFAM" id="SSF56672">
    <property type="entry name" value="DNA/RNA polymerases"/>
    <property type="match status" value="1"/>
</dbReference>
<feature type="transmembrane region" description="Helical" evidence="7">
    <location>
        <begin position="915"/>
        <end position="937"/>
    </location>
</feature>
<dbReference type="SUPFAM" id="SSF103473">
    <property type="entry name" value="MFS general substrate transporter"/>
    <property type="match status" value="1"/>
</dbReference>
<dbReference type="GO" id="GO:0016020">
    <property type="term" value="C:membrane"/>
    <property type="evidence" value="ECO:0007669"/>
    <property type="project" value="UniProtKB-SubCell"/>
</dbReference>
<feature type="transmembrane region" description="Helical" evidence="7">
    <location>
        <begin position="729"/>
        <end position="749"/>
    </location>
</feature>
<dbReference type="InterPro" id="IPR036397">
    <property type="entry name" value="RNaseH_sf"/>
</dbReference>
<dbReference type="InterPro" id="IPR000109">
    <property type="entry name" value="POT_fam"/>
</dbReference>
<comment type="caution">
    <text evidence="9">The sequence shown here is derived from an EMBL/GenBank/DDBJ whole genome shotgun (WGS) entry which is preliminary data.</text>
</comment>
<evidence type="ECO:0000313" key="9">
    <source>
        <dbReference type="EMBL" id="KAG6531130.1"/>
    </source>
</evidence>
<dbReference type="Pfam" id="PF07727">
    <property type="entry name" value="RVT_2"/>
    <property type="match status" value="1"/>
</dbReference>
<evidence type="ECO:0000256" key="1">
    <source>
        <dbReference type="ARBA" id="ARBA00004141"/>
    </source>
</evidence>
<dbReference type="InterPro" id="IPR043502">
    <property type="entry name" value="DNA/RNA_pol_sf"/>
</dbReference>
<reference evidence="9 10" key="1">
    <citation type="submission" date="2020-08" db="EMBL/GenBank/DDBJ databases">
        <title>Plant Genome Project.</title>
        <authorList>
            <person name="Zhang R.-G."/>
        </authorList>
    </citation>
    <scope>NUCLEOTIDE SEQUENCE [LARGE SCALE GENOMIC DNA]</scope>
    <source>
        <tissue evidence="9">Rhizome</tissue>
    </source>
</reference>
<comment type="subcellular location">
    <subcellularLocation>
        <location evidence="1">Membrane</location>
        <topology evidence="1">Multi-pass membrane protein</topology>
    </subcellularLocation>
</comment>
<dbReference type="EMBL" id="JACMSC010000002">
    <property type="protein sequence ID" value="KAG6531130.1"/>
    <property type="molecule type" value="Genomic_DNA"/>
</dbReference>
<feature type="transmembrane region" description="Helical" evidence="7">
    <location>
        <begin position="795"/>
        <end position="816"/>
    </location>
</feature>
<dbReference type="CDD" id="cd17416">
    <property type="entry name" value="MFS_NPF1_2"/>
    <property type="match status" value="1"/>
</dbReference>
<feature type="transmembrane region" description="Helical" evidence="7">
    <location>
        <begin position="823"/>
        <end position="848"/>
    </location>
</feature>
<feature type="transmembrane region" description="Helical" evidence="7">
    <location>
        <begin position="868"/>
        <end position="894"/>
    </location>
</feature>
<dbReference type="GO" id="GO:0022857">
    <property type="term" value="F:transmembrane transporter activity"/>
    <property type="evidence" value="ECO:0007669"/>
    <property type="project" value="InterPro"/>
</dbReference>
<dbReference type="CDD" id="cd09272">
    <property type="entry name" value="RNase_HI_RT_Ty1"/>
    <property type="match status" value="1"/>
</dbReference>
<dbReference type="GO" id="GO:0015074">
    <property type="term" value="P:DNA integration"/>
    <property type="evidence" value="ECO:0007669"/>
    <property type="project" value="InterPro"/>
</dbReference>
<keyword evidence="5 7" id="KW-0472">Membrane</keyword>
<evidence type="ECO:0000256" key="3">
    <source>
        <dbReference type="ARBA" id="ARBA00022692"/>
    </source>
</evidence>
<dbReference type="PROSITE" id="PS50994">
    <property type="entry name" value="INTEGRASE"/>
    <property type="match status" value="1"/>
</dbReference>
<evidence type="ECO:0000256" key="2">
    <source>
        <dbReference type="ARBA" id="ARBA00005982"/>
    </source>
</evidence>
<dbReference type="PROSITE" id="PS01022">
    <property type="entry name" value="PTR2_1"/>
    <property type="match status" value="1"/>
</dbReference>
<feature type="transmembrane region" description="Helical" evidence="7">
    <location>
        <begin position="1145"/>
        <end position="1163"/>
    </location>
</feature>
<feature type="transmembrane region" description="Helical" evidence="7">
    <location>
        <begin position="1063"/>
        <end position="1084"/>
    </location>
</feature>
<keyword evidence="10" id="KW-1185">Reference proteome</keyword>
<proteinExistence type="inferred from homology"/>
<evidence type="ECO:0000256" key="5">
    <source>
        <dbReference type="ARBA" id="ARBA00023136"/>
    </source>
</evidence>
<accession>A0A8J5LM79</accession>
<protein>
    <recommendedName>
        <fullName evidence="8">Integrase catalytic domain-containing protein</fullName>
    </recommendedName>
</protein>
<comment type="similarity">
    <text evidence="2">Belongs to the major facilitator superfamily. Proton-dependent oligopeptide transporter (POT/PTR) (TC 2.A.17) family.</text>
</comment>
<dbReference type="Gene3D" id="3.30.420.10">
    <property type="entry name" value="Ribonuclease H-like superfamily/Ribonuclease H"/>
    <property type="match status" value="1"/>
</dbReference>
<feature type="compositionally biased region" description="Low complexity" evidence="6">
    <location>
        <begin position="309"/>
        <end position="338"/>
    </location>
</feature>
<feature type="compositionally biased region" description="Basic and acidic residues" evidence="6">
    <location>
        <begin position="73"/>
        <end position="86"/>
    </location>
</feature>